<name>A0A0C2XE05_SERVB</name>
<accession>A0A0C2XE05</accession>
<dbReference type="HOGENOM" id="CLU_1950147_0_0_1"/>
<reference evidence="1 2" key="1">
    <citation type="submission" date="2014-04" db="EMBL/GenBank/DDBJ databases">
        <authorList>
            <consortium name="DOE Joint Genome Institute"/>
            <person name="Kuo A."/>
            <person name="Zuccaro A."/>
            <person name="Kohler A."/>
            <person name="Nagy L.G."/>
            <person name="Floudas D."/>
            <person name="Copeland A."/>
            <person name="Barry K.W."/>
            <person name="Cichocki N."/>
            <person name="Veneault-Fourrey C."/>
            <person name="LaButti K."/>
            <person name="Lindquist E.A."/>
            <person name="Lipzen A."/>
            <person name="Lundell T."/>
            <person name="Morin E."/>
            <person name="Murat C."/>
            <person name="Sun H."/>
            <person name="Tunlid A."/>
            <person name="Henrissat B."/>
            <person name="Grigoriev I.V."/>
            <person name="Hibbett D.S."/>
            <person name="Martin F."/>
            <person name="Nordberg H.P."/>
            <person name="Cantor M.N."/>
            <person name="Hua S.X."/>
        </authorList>
    </citation>
    <scope>NUCLEOTIDE SEQUENCE [LARGE SCALE GENOMIC DNA]</scope>
    <source>
        <strain evidence="1 2">MAFF 305830</strain>
    </source>
</reference>
<evidence type="ECO:0000313" key="1">
    <source>
        <dbReference type="EMBL" id="KIM27342.1"/>
    </source>
</evidence>
<evidence type="ECO:0000313" key="2">
    <source>
        <dbReference type="Proteomes" id="UP000054097"/>
    </source>
</evidence>
<dbReference type="AlphaFoldDB" id="A0A0C2XE05"/>
<dbReference type="Proteomes" id="UP000054097">
    <property type="component" value="Unassembled WGS sequence"/>
</dbReference>
<gene>
    <name evidence="1" type="ORF">M408DRAFT_330065</name>
</gene>
<proteinExistence type="predicted"/>
<reference evidence="2" key="2">
    <citation type="submission" date="2015-01" db="EMBL/GenBank/DDBJ databases">
        <title>Evolutionary Origins and Diversification of the Mycorrhizal Mutualists.</title>
        <authorList>
            <consortium name="DOE Joint Genome Institute"/>
            <consortium name="Mycorrhizal Genomics Consortium"/>
            <person name="Kohler A."/>
            <person name="Kuo A."/>
            <person name="Nagy L.G."/>
            <person name="Floudas D."/>
            <person name="Copeland A."/>
            <person name="Barry K.W."/>
            <person name="Cichocki N."/>
            <person name="Veneault-Fourrey C."/>
            <person name="LaButti K."/>
            <person name="Lindquist E.A."/>
            <person name="Lipzen A."/>
            <person name="Lundell T."/>
            <person name="Morin E."/>
            <person name="Murat C."/>
            <person name="Riley R."/>
            <person name="Ohm R."/>
            <person name="Sun H."/>
            <person name="Tunlid A."/>
            <person name="Henrissat B."/>
            <person name="Grigoriev I.V."/>
            <person name="Hibbett D.S."/>
            <person name="Martin F."/>
        </authorList>
    </citation>
    <scope>NUCLEOTIDE SEQUENCE [LARGE SCALE GENOMIC DNA]</scope>
    <source>
        <strain evidence="2">MAFF 305830</strain>
    </source>
</reference>
<protein>
    <submittedName>
        <fullName evidence="1">Uncharacterized protein</fullName>
    </submittedName>
</protein>
<dbReference type="OrthoDB" id="8062037at2759"/>
<organism evidence="1 2">
    <name type="scientific">Serendipita vermifera MAFF 305830</name>
    <dbReference type="NCBI Taxonomy" id="933852"/>
    <lineage>
        <taxon>Eukaryota</taxon>
        <taxon>Fungi</taxon>
        <taxon>Dikarya</taxon>
        <taxon>Basidiomycota</taxon>
        <taxon>Agaricomycotina</taxon>
        <taxon>Agaricomycetes</taxon>
        <taxon>Sebacinales</taxon>
        <taxon>Serendipitaceae</taxon>
        <taxon>Serendipita</taxon>
    </lineage>
</organism>
<dbReference type="EMBL" id="KN824299">
    <property type="protein sequence ID" value="KIM27342.1"/>
    <property type="molecule type" value="Genomic_DNA"/>
</dbReference>
<sequence length="129" mass="13824">MSTGGEDGDLEIRSVFFTNGTYTLLVDRVQGSGVRLEVDAGKRPKTWDDDDGTRADPGTIGDLEALANAPRAGLALCYHGRSSVNTAAMDGTNTRISEPFITSPTESLTDTKRGNCQKMGSDEIMLRLP</sequence>
<keyword evidence="2" id="KW-1185">Reference proteome</keyword>